<keyword evidence="4" id="KW-0408">Iron</keyword>
<evidence type="ECO:0000313" key="7">
    <source>
        <dbReference type="EMBL" id="KAK1609010.1"/>
    </source>
</evidence>
<dbReference type="Pfam" id="PF03171">
    <property type="entry name" value="2OG-FeII_Oxy"/>
    <property type="match status" value="1"/>
</dbReference>
<comment type="caution">
    <text evidence="7">The sequence shown here is derived from an EMBL/GenBank/DDBJ whole genome shotgun (WGS) entry which is preliminary data.</text>
</comment>
<dbReference type="EMBL" id="JAUUTY010000007">
    <property type="protein sequence ID" value="KAK1609010.1"/>
    <property type="molecule type" value="Genomic_DNA"/>
</dbReference>
<dbReference type="InterPro" id="IPR044861">
    <property type="entry name" value="IPNS-like_FE2OG_OXY"/>
</dbReference>
<dbReference type="FunFam" id="2.60.120.330:FF:000001">
    <property type="entry name" value="Protein SRG1"/>
    <property type="match status" value="1"/>
</dbReference>
<dbReference type="GO" id="GO:0046872">
    <property type="term" value="F:metal ion binding"/>
    <property type="evidence" value="ECO:0007669"/>
    <property type="project" value="UniProtKB-KW"/>
</dbReference>
<keyword evidence="2" id="KW-0479">Metal-binding</keyword>
<evidence type="ECO:0000256" key="4">
    <source>
        <dbReference type="ARBA" id="ARBA00023004"/>
    </source>
</evidence>
<dbReference type="GO" id="GO:0016491">
    <property type="term" value="F:oxidoreductase activity"/>
    <property type="evidence" value="ECO:0007669"/>
    <property type="project" value="UniProtKB-KW"/>
</dbReference>
<dbReference type="InterPro" id="IPR005123">
    <property type="entry name" value="Oxoglu/Fe-dep_dioxygenase_dom"/>
</dbReference>
<evidence type="ECO:0000259" key="6">
    <source>
        <dbReference type="PROSITE" id="PS51471"/>
    </source>
</evidence>
<protein>
    <recommendedName>
        <fullName evidence="6">Fe2OG dioxygenase domain-containing protein</fullName>
    </recommendedName>
</protein>
<comment type="similarity">
    <text evidence="1">Belongs to the iron/ascorbate-dependent oxidoreductase family.</text>
</comment>
<dbReference type="Proteomes" id="UP001231189">
    <property type="component" value="Unassembled WGS sequence"/>
</dbReference>
<dbReference type="SUPFAM" id="SSF51197">
    <property type="entry name" value="Clavaminate synthase-like"/>
    <property type="match status" value="1"/>
</dbReference>
<dbReference type="AlphaFoldDB" id="A0AAD8QV78"/>
<name>A0AAD8QV78_LOLMU</name>
<reference evidence="7" key="1">
    <citation type="submission" date="2023-07" db="EMBL/GenBank/DDBJ databases">
        <title>A chromosome-level genome assembly of Lolium multiflorum.</title>
        <authorList>
            <person name="Chen Y."/>
            <person name="Copetti D."/>
            <person name="Kolliker R."/>
            <person name="Studer B."/>
        </authorList>
    </citation>
    <scope>NUCLEOTIDE SEQUENCE</scope>
    <source>
        <strain evidence="7">02402/16</strain>
        <tissue evidence="7">Leaf</tissue>
    </source>
</reference>
<evidence type="ECO:0000313" key="8">
    <source>
        <dbReference type="Proteomes" id="UP001231189"/>
    </source>
</evidence>
<dbReference type="InterPro" id="IPR026992">
    <property type="entry name" value="DIOX_N"/>
</dbReference>
<dbReference type="InterPro" id="IPR050295">
    <property type="entry name" value="Plant_2OG-oxidoreductases"/>
</dbReference>
<gene>
    <name evidence="7" type="ORF">QYE76_032683</name>
</gene>
<feature type="domain" description="Fe2OG dioxygenase" evidence="6">
    <location>
        <begin position="416"/>
        <end position="518"/>
    </location>
</feature>
<evidence type="ECO:0000256" key="1">
    <source>
        <dbReference type="ARBA" id="ARBA00008056"/>
    </source>
</evidence>
<dbReference type="Pfam" id="PF14226">
    <property type="entry name" value="DIOX_N"/>
    <property type="match status" value="1"/>
</dbReference>
<keyword evidence="8" id="KW-1185">Reference proteome</keyword>
<dbReference type="PROSITE" id="PS51471">
    <property type="entry name" value="FE2OG_OXY"/>
    <property type="match status" value="1"/>
</dbReference>
<organism evidence="7 8">
    <name type="scientific">Lolium multiflorum</name>
    <name type="common">Italian ryegrass</name>
    <name type="synonym">Lolium perenne subsp. multiflorum</name>
    <dbReference type="NCBI Taxonomy" id="4521"/>
    <lineage>
        <taxon>Eukaryota</taxon>
        <taxon>Viridiplantae</taxon>
        <taxon>Streptophyta</taxon>
        <taxon>Embryophyta</taxon>
        <taxon>Tracheophyta</taxon>
        <taxon>Spermatophyta</taxon>
        <taxon>Magnoliopsida</taxon>
        <taxon>Liliopsida</taxon>
        <taxon>Poales</taxon>
        <taxon>Poaceae</taxon>
        <taxon>BOP clade</taxon>
        <taxon>Pooideae</taxon>
        <taxon>Poodae</taxon>
        <taxon>Poeae</taxon>
        <taxon>Poeae Chloroplast Group 2 (Poeae type)</taxon>
        <taxon>Loliodinae</taxon>
        <taxon>Loliinae</taxon>
        <taxon>Lolium</taxon>
    </lineage>
</organism>
<keyword evidence="3" id="KW-0560">Oxidoreductase</keyword>
<feature type="region of interest" description="Disordered" evidence="5">
    <location>
        <begin position="1"/>
        <end position="26"/>
    </location>
</feature>
<accession>A0AAD8QV78</accession>
<dbReference type="InterPro" id="IPR027443">
    <property type="entry name" value="IPNS-like_sf"/>
</dbReference>
<evidence type="ECO:0000256" key="2">
    <source>
        <dbReference type="ARBA" id="ARBA00022723"/>
    </source>
</evidence>
<proteinExistence type="inferred from homology"/>
<dbReference type="PANTHER" id="PTHR47991">
    <property type="entry name" value="OXOGLUTARATE/IRON-DEPENDENT DIOXYGENASE"/>
    <property type="match status" value="1"/>
</dbReference>
<evidence type="ECO:0000256" key="3">
    <source>
        <dbReference type="ARBA" id="ARBA00023002"/>
    </source>
</evidence>
<sequence length="567" mass="61669">MPPPAEKSRSWSSLPAPHRRQAITPPTLVPAANPIAVRLGCRRCSHDAPSQTQRVSMATTSAYVAAAGGEAAVWPCRGTLLRPRPPPPRLAFLSRTPARGASISLPTGLHRAAAAAEGRTGMGVGSEEKEEGLTWLELEPIDSDDQLDWALAAGQQRGAPIVLLCSPLEVIKGVFGNSPASIFSKILDASGRGAESTDLGKPGVLMEDTKPRNLGGSLPVPNVQDLAARPEDLPPTLLDRYLRPQPRTVDLLPDAPADEQEHVPVVDLGRLLGQEHGAEEAARLRFACENWGFFQVVNHGIPEETMEEMKRNVMGFFALPLAEKASLAQKPGGIEGYGQAFVVSEEQKLDWADMFYLLTQPPTYRDLHLWPSHPSTFKNCLESYSAEVQRVAGELLRVMAENLGVRDHSDMTRLAATQSTRMNYYPPCPEAHVDRVLGLSPHSDATGLTLLLQVSSVPGLQIRRNGGWLPVMPLPGALLANVGDVIEVFTNGKYKSVEHRAVVNAREERMSIAAFHSSENGTTYGPLEDIVGDQEARYRSISDEEFYKLVVSSELDGKKIMDAMKIS</sequence>
<dbReference type="Gene3D" id="2.60.120.330">
    <property type="entry name" value="B-lactam Antibiotic, Isopenicillin N Synthase, Chain"/>
    <property type="match status" value="1"/>
</dbReference>
<evidence type="ECO:0000256" key="5">
    <source>
        <dbReference type="SAM" id="MobiDB-lite"/>
    </source>
</evidence>